<evidence type="ECO:0000256" key="4">
    <source>
        <dbReference type="ARBA" id="ARBA00023242"/>
    </source>
</evidence>
<evidence type="ECO:0000256" key="1">
    <source>
        <dbReference type="ARBA" id="ARBA00004123"/>
    </source>
</evidence>
<dbReference type="PANTHER" id="PTHR46665">
    <property type="entry name" value="TRANSCRIPTION FACTOR BHLH041-RELATED-RELATED"/>
    <property type="match status" value="1"/>
</dbReference>
<evidence type="ECO:0000256" key="2">
    <source>
        <dbReference type="ARBA" id="ARBA00023015"/>
    </source>
</evidence>
<dbReference type="AlphaFoldDB" id="A0AAD3SNV3"/>
<feature type="domain" description="BHLH" evidence="6">
    <location>
        <begin position="355"/>
        <end position="404"/>
    </location>
</feature>
<evidence type="ECO:0000256" key="5">
    <source>
        <dbReference type="SAM" id="Coils"/>
    </source>
</evidence>
<comment type="subcellular location">
    <subcellularLocation>
        <location evidence="1">Nucleus</location>
    </subcellularLocation>
</comment>
<feature type="coiled-coil region" evidence="5">
    <location>
        <begin position="394"/>
        <end position="428"/>
    </location>
</feature>
<evidence type="ECO:0000256" key="3">
    <source>
        <dbReference type="ARBA" id="ARBA00023163"/>
    </source>
</evidence>
<evidence type="ECO:0000313" key="8">
    <source>
        <dbReference type="Proteomes" id="UP001279734"/>
    </source>
</evidence>
<dbReference type="SMART" id="SM00353">
    <property type="entry name" value="HLH"/>
    <property type="match status" value="1"/>
</dbReference>
<dbReference type="SUPFAM" id="SSF47459">
    <property type="entry name" value="HLH, helix-loop-helix DNA-binding domain"/>
    <property type="match status" value="1"/>
</dbReference>
<dbReference type="Proteomes" id="UP001279734">
    <property type="component" value="Unassembled WGS sequence"/>
</dbReference>
<dbReference type="Pfam" id="PF23132">
    <property type="entry name" value="DUF7049"/>
    <property type="match status" value="1"/>
</dbReference>
<gene>
    <name evidence="7" type="ORF">Nepgr_015577</name>
</gene>
<name>A0AAD3SNV3_NEPGR</name>
<dbReference type="EMBL" id="BSYO01000013">
    <property type="protein sequence ID" value="GMH13736.1"/>
    <property type="molecule type" value="Genomic_DNA"/>
</dbReference>
<keyword evidence="8" id="KW-1185">Reference proteome</keyword>
<dbReference type="InterPro" id="IPR055477">
    <property type="entry name" value="DUF7049"/>
</dbReference>
<dbReference type="PANTHER" id="PTHR46665:SF1">
    <property type="entry name" value="SPERMATOGENESIS- AND OOGENESIS-SPECIFIC BASIC HELIX-LOOP-HELIX-CONTAINING PROTEIN 1"/>
    <property type="match status" value="1"/>
</dbReference>
<dbReference type="InterPro" id="IPR011598">
    <property type="entry name" value="bHLH_dom"/>
</dbReference>
<dbReference type="InterPro" id="IPR045239">
    <property type="entry name" value="bHLH95_bHLH"/>
</dbReference>
<accession>A0AAD3SNV3</accession>
<dbReference type="GO" id="GO:0046983">
    <property type="term" value="F:protein dimerization activity"/>
    <property type="evidence" value="ECO:0007669"/>
    <property type="project" value="InterPro"/>
</dbReference>
<dbReference type="InterPro" id="IPR036638">
    <property type="entry name" value="HLH_DNA-bd_sf"/>
</dbReference>
<dbReference type="CDD" id="cd11393">
    <property type="entry name" value="bHLH_AtbHLH_like"/>
    <property type="match status" value="1"/>
</dbReference>
<keyword evidence="5" id="KW-0175">Coiled coil</keyword>
<dbReference type="InterPro" id="IPR044658">
    <property type="entry name" value="bHLH92/bHLH041-like"/>
</dbReference>
<keyword evidence="3" id="KW-0804">Transcription</keyword>
<dbReference type="PROSITE" id="PS50888">
    <property type="entry name" value="BHLH"/>
    <property type="match status" value="1"/>
</dbReference>
<comment type="caution">
    <text evidence="7">The sequence shown here is derived from an EMBL/GenBank/DDBJ whole genome shotgun (WGS) entry which is preliminary data.</text>
</comment>
<evidence type="ECO:0000259" key="6">
    <source>
        <dbReference type="PROSITE" id="PS50888"/>
    </source>
</evidence>
<reference evidence="7" key="1">
    <citation type="submission" date="2023-05" db="EMBL/GenBank/DDBJ databases">
        <title>Nepenthes gracilis genome sequencing.</title>
        <authorList>
            <person name="Fukushima K."/>
        </authorList>
    </citation>
    <scope>NUCLEOTIDE SEQUENCE</scope>
    <source>
        <strain evidence="7">SING2019-196</strain>
    </source>
</reference>
<organism evidence="7 8">
    <name type="scientific">Nepenthes gracilis</name>
    <name type="common">Slender pitcher plant</name>
    <dbReference type="NCBI Taxonomy" id="150966"/>
    <lineage>
        <taxon>Eukaryota</taxon>
        <taxon>Viridiplantae</taxon>
        <taxon>Streptophyta</taxon>
        <taxon>Embryophyta</taxon>
        <taxon>Tracheophyta</taxon>
        <taxon>Spermatophyta</taxon>
        <taxon>Magnoliopsida</taxon>
        <taxon>eudicotyledons</taxon>
        <taxon>Gunneridae</taxon>
        <taxon>Pentapetalae</taxon>
        <taxon>Caryophyllales</taxon>
        <taxon>Nepenthaceae</taxon>
        <taxon>Nepenthes</taxon>
    </lineage>
</organism>
<evidence type="ECO:0000313" key="7">
    <source>
        <dbReference type="EMBL" id="GMH13736.1"/>
    </source>
</evidence>
<dbReference type="GO" id="GO:0005634">
    <property type="term" value="C:nucleus"/>
    <property type="evidence" value="ECO:0007669"/>
    <property type="project" value="UniProtKB-SubCell"/>
</dbReference>
<keyword evidence="4" id="KW-0539">Nucleus</keyword>
<keyword evidence="2" id="KW-0805">Transcription regulation</keyword>
<dbReference type="Pfam" id="PF00010">
    <property type="entry name" value="HLH"/>
    <property type="match status" value="1"/>
</dbReference>
<sequence length="544" mass="60454">MDSVFQLGDSDRASFLNLMLSFGCTYTCLWSYSSTLNCLYFKDGYFRQDTEQASSSSGSLAYRLFNEYRQQSIFVNFENDLIPGLAFKLASPYVEMGEVDLLRLASSEPQRQFYSEAQIKTAVFMGCGSGEIELGISNLPHINLEMEMKNLFPEDFKRQDFAQSLPPREIPRPITFEQNLPSSSPSLSTGSSEYSSLLFNIPSSLYLQEQLKEAIIMEQSSTKPMPSGTVSSTTAGSKQLQPQAFQALTQSQNLPFPTAESTDAAITRAILAILCSPTSSSSSQQTQQSLPYKSRLAGRKASAFKSYKAAASALTGQIRSSNRRGHSIMKRGILFFRSLMSYQRQQEQGQGSRPASLVHHVISERRRRGKINESFQTLRSLLPPGTKKDKASVLKSTTDYLSSLKSQISELEERNRLLESELASMKGNSMCKDQEDNTDGNTSANERFIVRIVPTSESSSEARIVDLQVVIRGNISILTLVIQILEILKKAKGVKLVSMEAQSHAGAENHRLILRLRIEGTDWDEAAFQEAVKRVVADQLAHLG</sequence>
<dbReference type="InterPro" id="IPR055478">
    <property type="entry name" value="DUF7050"/>
</dbReference>
<proteinExistence type="predicted"/>
<dbReference type="Gene3D" id="4.10.280.10">
    <property type="entry name" value="Helix-loop-helix DNA-binding domain"/>
    <property type="match status" value="1"/>
</dbReference>
<protein>
    <recommendedName>
        <fullName evidence="6">BHLH domain-containing protein</fullName>
    </recommendedName>
</protein>
<dbReference type="Pfam" id="PF23133">
    <property type="entry name" value="DUF7050"/>
    <property type="match status" value="1"/>
</dbReference>